<evidence type="ECO:0000313" key="9">
    <source>
        <dbReference type="Proteomes" id="UP000282483"/>
    </source>
</evidence>
<proteinExistence type="inferred from homology"/>
<comment type="similarity">
    <text evidence="2">Belongs to the phospholipase D family.</text>
</comment>
<dbReference type="KEGG" id="rvi:RVIR1_13030"/>
<evidence type="ECO:0000259" key="7">
    <source>
        <dbReference type="PROSITE" id="PS50035"/>
    </source>
</evidence>
<dbReference type="SUPFAM" id="SSF56024">
    <property type="entry name" value="Phospholipase D/nuclease"/>
    <property type="match status" value="1"/>
</dbReference>
<dbReference type="GO" id="GO:0016042">
    <property type="term" value="P:lipid catabolic process"/>
    <property type="evidence" value="ECO:0007669"/>
    <property type="project" value="UniProtKB-KW"/>
</dbReference>
<evidence type="ECO:0000313" key="8">
    <source>
        <dbReference type="EMBL" id="BBB15752.1"/>
    </source>
</evidence>
<evidence type="ECO:0000256" key="4">
    <source>
        <dbReference type="ARBA" id="ARBA00022801"/>
    </source>
</evidence>
<dbReference type="InterPro" id="IPR051406">
    <property type="entry name" value="PLD_domain"/>
</dbReference>
<comment type="catalytic activity">
    <reaction evidence="1">
        <text>a 1,2-diacyl-sn-glycero-3-phosphocholine + H2O = a 1,2-diacyl-sn-glycero-3-phosphate + choline + H(+)</text>
        <dbReference type="Rhea" id="RHEA:14445"/>
        <dbReference type="ChEBI" id="CHEBI:15354"/>
        <dbReference type="ChEBI" id="CHEBI:15377"/>
        <dbReference type="ChEBI" id="CHEBI:15378"/>
        <dbReference type="ChEBI" id="CHEBI:57643"/>
        <dbReference type="ChEBI" id="CHEBI:58608"/>
        <dbReference type="EC" id="3.1.4.4"/>
    </reaction>
</comment>
<evidence type="ECO:0000256" key="3">
    <source>
        <dbReference type="ARBA" id="ARBA00012027"/>
    </source>
</evidence>
<dbReference type="CDD" id="cd09170">
    <property type="entry name" value="PLDc_Nuc"/>
    <property type="match status" value="1"/>
</dbReference>
<dbReference type="AlphaFoldDB" id="A0A2Z5V5R0"/>
<accession>A0A2Z5V5R0</accession>
<keyword evidence="4" id="KW-0378">Hydrolase</keyword>
<dbReference type="InterPro" id="IPR001736">
    <property type="entry name" value="PLipase_D/transphosphatidylase"/>
</dbReference>
<dbReference type="EMBL" id="AP018005">
    <property type="protein sequence ID" value="BBB15752.1"/>
    <property type="molecule type" value="Genomic_DNA"/>
</dbReference>
<dbReference type="GO" id="GO:0004630">
    <property type="term" value="F:phospholipase D activity"/>
    <property type="evidence" value="ECO:0007669"/>
    <property type="project" value="UniProtKB-EC"/>
</dbReference>
<dbReference type="InterPro" id="IPR025202">
    <property type="entry name" value="PLD-like_dom"/>
</dbReference>
<dbReference type="EC" id="3.1.4.4" evidence="3"/>
<dbReference type="PANTHER" id="PTHR43856:SF1">
    <property type="entry name" value="MITOCHONDRIAL CARDIOLIPIN HYDROLASE"/>
    <property type="match status" value="1"/>
</dbReference>
<reference evidence="8 9" key="1">
    <citation type="submission" date="2017-03" db="EMBL/GenBank/DDBJ databases">
        <title>The genome sequence of Candidatus Rickettsiella viridis.</title>
        <authorList>
            <person name="Nikoh N."/>
            <person name="Tsuchida T."/>
            <person name="Yamaguchi K."/>
            <person name="Maeda T."/>
            <person name="Shigenobu S."/>
            <person name="Fukatsu T."/>
        </authorList>
    </citation>
    <scope>NUCLEOTIDE SEQUENCE [LARGE SCALE GENOMIC DNA]</scope>
    <source>
        <strain evidence="8 9">Ap-RA04</strain>
    </source>
</reference>
<feature type="domain" description="PLD phosphodiesterase" evidence="7">
    <location>
        <begin position="71"/>
        <end position="98"/>
    </location>
</feature>
<keyword evidence="9" id="KW-1185">Reference proteome</keyword>
<sequence length="133" mass="15188">MQITDVLDNAKKSIAVQAYSFTSVPIAKHLVEARKRGVVVKVILDKSQKSQKYSASRFLLNQHIPVWIDYKPAIAHNKIMIIDEKEVITGSFNFTKAAQNKNAENVLIIRDLTLAKRYMENWQRRQAASEVFG</sequence>
<dbReference type="Proteomes" id="UP000282483">
    <property type="component" value="Chromosome"/>
</dbReference>
<evidence type="ECO:0000256" key="2">
    <source>
        <dbReference type="ARBA" id="ARBA00008664"/>
    </source>
</evidence>
<dbReference type="GO" id="GO:0006793">
    <property type="term" value="P:phosphorus metabolic process"/>
    <property type="evidence" value="ECO:0007669"/>
    <property type="project" value="UniProtKB-ARBA"/>
</dbReference>
<organism evidence="8 9">
    <name type="scientific">Candidatus Rickettsiella viridis</name>
    <dbReference type="NCBI Taxonomy" id="676208"/>
    <lineage>
        <taxon>Bacteria</taxon>
        <taxon>Pseudomonadati</taxon>
        <taxon>Pseudomonadota</taxon>
        <taxon>Gammaproteobacteria</taxon>
        <taxon>Legionellales</taxon>
        <taxon>Coxiellaceae</taxon>
        <taxon>Rickettsiella</taxon>
    </lineage>
</organism>
<keyword evidence="5" id="KW-0442">Lipid degradation</keyword>
<evidence type="ECO:0000256" key="5">
    <source>
        <dbReference type="ARBA" id="ARBA00022963"/>
    </source>
</evidence>
<dbReference type="Pfam" id="PF13091">
    <property type="entry name" value="PLDc_2"/>
    <property type="match status" value="1"/>
</dbReference>
<gene>
    <name evidence="8" type="ORF">RVIR1_13030</name>
</gene>
<dbReference type="PROSITE" id="PS50035">
    <property type="entry name" value="PLD"/>
    <property type="match status" value="1"/>
</dbReference>
<keyword evidence="6" id="KW-0443">Lipid metabolism</keyword>
<evidence type="ECO:0000256" key="6">
    <source>
        <dbReference type="ARBA" id="ARBA00023098"/>
    </source>
</evidence>
<dbReference type="PANTHER" id="PTHR43856">
    <property type="entry name" value="CARDIOLIPIN HYDROLASE"/>
    <property type="match status" value="1"/>
</dbReference>
<dbReference type="SMART" id="SM00155">
    <property type="entry name" value="PLDc"/>
    <property type="match status" value="1"/>
</dbReference>
<dbReference type="GO" id="GO:0016891">
    <property type="term" value="F:RNA endonuclease activity producing 5'-phosphomonoesters, hydrolytic mechanism"/>
    <property type="evidence" value="ECO:0007669"/>
    <property type="project" value="TreeGrafter"/>
</dbReference>
<protein>
    <recommendedName>
        <fullName evidence="3">phospholipase D</fullName>
        <ecNumber evidence="3">3.1.4.4</ecNumber>
    </recommendedName>
</protein>
<evidence type="ECO:0000256" key="1">
    <source>
        <dbReference type="ARBA" id="ARBA00000798"/>
    </source>
</evidence>
<name>A0A2Z5V5R0_9COXI</name>
<dbReference type="Gene3D" id="3.30.870.10">
    <property type="entry name" value="Endonuclease Chain A"/>
    <property type="match status" value="1"/>
</dbReference>